<organism evidence="1 2">
    <name type="scientific">Neoroseomonas eburnea</name>
    <dbReference type="NCBI Taxonomy" id="1346889"/>
    <lineage>
        <taxon>Bacteria</taxon>
        <taxon>Pseudomonadati</taxon>
        <taxon>Pseudomonadota</taxon>
        <taxon>Alphaproteobacteria</taxon>
        <taxon>Acetobacterales</taxon>
        <taxon>Acetobacteraceae</taxon>
        <taxon>Neoroseomonas</taxon>
    </lineage>
</organism>
<proteinExistence type="predicted"/>
<dbReference type="RefSeq" id="WP_211848893.1">
    <property type="nucleotide sequence ID" value="NZ_JAAEDL010000030.1"/>
</dbReference>
<gene>
    <name evidence="1" type="ORF">GXW74_22735</name>
</gene>
<dbReference type="AlphaFoldDB" id="A0A9X9XHY4"/>
<dbReference type="EMBL" id="JAAEDL010000030">
    <property type="protein sequence ID" value="MBR0683320.1"/>
    <property type="molecule type" value="Genomic_DNA"/>
</dbReference>
<reference evidence="1" key="2">
    <citation type="journal article" date="2021" name="Syst. Appl. Microbiol.">
        <title>Roseomonas hellenica sp. nov., isolated from roots of wild-growing Alkanna tinctoria.</title>
        <authorList>
            <person name="Rat A."/>
            <person name="Naranjo H.D."/>
            <person name="Lebbe L."/>
            <person name="Cnockaert M."/>
            <person name="Krigas N."/>
            <person name="Grigoriadou K."/>
            <person name="Maloupa E."/>
            <person name="Willems A."/>
        </authorList>
    </citation>
    <scope>NUCLEOTIDE SEQUENCE</scope>
    <source>
        <strain evidence="1">LMG 31228</strain>
    </source>
</reference>
<name>A0A9X9XHY4_9PROT</name>
<dbReference type="Proteomes" id="UP001138709">
    <property type="component" value="Unassembled WGS sequence"/>
</dbReference>
<sequence>MSGSLIAALRMEEHAILAELRESITFRRLEELRRLLDLYADQPPVGAELDAVLAGPPAHAPRRVSTPQPVILLHGEARSVEVA</sequence>
<evidence type="ECO:0000313" key="1">
    <source>
        <dbReference type="EMBL" id="MBR0683320.1"/>
    </source>
</evidence>
<protein>
    <submittedName>
        <fullName evidence="1">Uncharacterized protein</fullName>
    </submittedName>
</protein>
<accession>A0A9X9XHY4</accession>
<reference evidence="1" key="1">
    <citation type="submission" date="2020-01" db="EMBL/GenBank/DDBJ databases">
        <authorList>
            <person name="Rat A."/>
        </authorList>
    </citation>
    <scope>NUCLEOTIDE SEQUENCE</scope>
    <source>
        <strain evidence="1">LMG 31228</strain>
    </source>
</reference>
<comment type="caution">
    <text evidence="1">The sequence shown here is derived from an EMBL/GenBank/DDBJ whole genome shotgun (WGS) entry which is preliminary data.</text>
</comment>
<evidence type="ECO:0000313" key="2">
    <source>
        <dbReference type="Proteomes" id="UP001138709"/>
    </source>
</evidence>
<keyword evidence="2" id="KW-1185">Reference proteome</keyword>